<dbReference type="SMART" id="SM00382">
    <property type="entry name" value="AAA"/>
    <property type="match status" value="2"/>
</dbReference>
<keyword evidence="7" id="KW-1185">Reference proteome</keyword>
<dbReference type="PANTHER" id="PTHR43776:SF7">
    <property type="entry name" value="D,D-DIPEPTIDE TRANSPORT ATP-BINDING PROTEIN DDPF-RELATED"/>
    <property type="match status" value="1"/>
</dbReference>
<organism evidence="6 7">
    <name type="scientific">Leucobacter denitrificans</name>
    <dbReference type="NCBI Taxonomy" id="683042"/>
    <lineage>
        <taxon>Bacteria</taxon>
        <taxon>Bacillati</taxon>
        <taxon>Actinomycetota</taxon>
        <taxon>Actinomycetes</taxon>
        <taxon>Micrococcales</taxon>
        <taxon>Microbacteriaceae</taxon>
        <taxon>Leucobacter</taxon>
    </lineage>
</organism>
<accession>A0A7G9S6U1</accession>
<evidence type="ECO:0000256" key="3">
    <source>
        <dbReference type="ARBA" id="ARBA00022741"/>
    </source>
</evidence>
<evidence type="ECO:0000256" key="4">
    <source>
        <dbReference type="ARBA" id="ARBA00022840"/>
    </source>
</evidence>
<protein>
    <submittedName>
        <fullName evidence="6">ABC transporter ATP-binding protein</fullName>
    </submittedName>
</protein>
<proteinExistence type="inferred from homology"/>
<dbReference type="PROSITE" id="PS50893">
    <property type="entry name" value="ABC_TRANSPORTER_2"/>
    <property type="match status" value="2"/>
</dbReference>
<gene>
    <name evidence="6" type="ORF">H9L06_04435</name>
</gene>
<evidence type="ECO:0000313" key="6">
    <source>
        <dbReference type="EMBL" id="QNN63566.1"/>
    </source>
</evidence>
<dbReference type="InterPro" id="IPR003439">
    <property type="entry name" value="ABC_transporter-like_ATP-bd"/>
</dbReference>
<keyword evidence="2" id="KW-0813">Transport</keyword>
<dbReference type="GO" id="GO:0016887">
    <property type="term" value="F:ATP hydrolysis activity"/>
    <property type="evidence" value="ECO:0007669"/>
    <property type="project" value="InterPro"/>
</dbReference>
<dbReference type="SUPFAM" id="SSF52540">
    <property type="entry name" value="P-loop containing nucleoside triphosphate hydrolases"/>
    <property type="match status" value="2"/>
</dbReference>
<dbReference type="EMBL" id="CP060716">
    <property type="protein sequence ID" value="QNN63566.1"/>
    <property type="molecule type" value="Genomic_DNA"/>
</dbReference>
<dbReference type="Proteomes" id="UP000515934">
    <property type="component" value="Chromosome"/>
</dbReference>
<keyword evidence="4 6" id="KW-0067">ATP-binding</keyword>
<evidence type="ECO:0000313" key="7">
    <source>
        <dbReference type="Proteomes" id="UP000515934"/>
    </source>
</evidence>
<dbReference type="GO" id="GO:0055085">
    <property type="term" value="P:transmembrane transport"/>
    <property type="evidence" value="ECO:0007669"/>
    <property type="project" value="UniProtKB-ARBA"/>
</dbReference>
<dbReference type="PANTHER" id="PTHR43776">
    <property type="entry name" value="TRANSPORT ATP-BINDING PROTEIN"/>
    <property type="match status" value="1"/>
</dbReference>
<feature type="domain" description="ABC transporter" evidence="5">
    <location>
        <begin position="281"/>
        <end position="499"/>
    </location>
</feature>
<dbReference type="RefSeq" id="WP_187556030.1">
    <property type="nucleotide sequence ID" value="NZ_CP060716.1"/>
</dbReference>
<dbReference type="CDD" id="cd03257">
    <property type="entry name" value="ABC_NikE_OppD_transporters"/>
    <property type="match status" value="2"/>
</dbReference>
<dbReference type="InterPro" id="IPR027417">
    <property type="entry name" value="P-loop_NTPase"/>
</dbReference>
<dbReference type="Pfam" id="PF00005">
    <property type="entry name" value="ABC_tran"/>
    <property type="match status" value="2"/>
</dbReference>
<name>A0A7G9S6U1_9MICO</name>
<dbReference type="KEGG" id="ldn:H9L06_04435"/>
<evidence type="ECO:0000256" key="1">
    <source>
        <dbReference type="ARBA" id="ARBA00005417"/>
    </source>
</evidence>
<dbReference type="InterPro" id="IPR050319">
    <property type="entry name" value="ABC_transp_ATP-bind"/>
</dbReference>
<dbReference type="AlphaFoldDB" id="A0A7G9S6U1"/>
<dbReference type="PROSITE" id="PS00211">
    <property type="entry name" value="ABC_TRANSPORTER_1"/>
    <property type="match status" value="2"/>
</dbReference>
<feature type="domain" description="ABC transporter" evidence="5">
    <location>
        <begin position="6"/>
        <end position="259"/>
    </location>
</feature>
<reference evidence="6 7" key="1">
    <citation type="submission" date="2020-08" db="EMBL/GenBank/DDBJ databases">
        <title>Genome sequence of Leucobacter denitrificans KACC 14055T.</title>
        <authorList>
            <person name="Hyun D.-W."/>
            <person name="Bae J.-W."/>
        </authorList>
    </citation>
    <scope>NUCLEOTIDE SEQUENCE [LARGE SCALE GENOMIC DNA]</scope>
    <source>
        <strain evidence="6 7">KACC 14055</strain>
    </source>
</reference>
<evidence type="ECO:0000256" key="2">
    <source>
        <dbReference type="ARBA" id="ARBA00022448"/>
    </source>
</evidence>
<sequence length="499" mass="52597">MTGTVLEIANLTVTRKGAGGVRVPVLHDISLSLAPGECLAIVGSSGAGKSVLSRTLLGLTDASGGNSWRVDAEQFDIAGQDVRRASRRQWRSLRGSEVALVLQDALQSLDPLRTIEAEVSEALAIRGVPRRERRAQTIRALEAAGLPHAETLLHLRSDALSGGMRQRALIASALIGNPSILIADEPTTALDPATARQVLDEFARVRDSGASLVVVSHDLAAVARIADRIAVIEDGTFVEVGHATQILEEPHHPATKALVAAIPHRGAGSRPDAAPAGEVLAEFTNATRSFGERGGKYLGVRDVNLTVNRGQILGVAGGSGEGKTTLSRILAGAERLDSGNLTLRDGSRVRLIPQDPLATFDPRWRTARILAATIKRAEYAAGEAPTPAALMERVGLSPALLSRYPSTLSGGERQRVAIARALAARPNILVCDEAVSALDTVTQAGVLDLLATLRSELAIVFVSHDLSALLSVADRVVVMQEGRIATPEETEAFLAVEHA</sequence>
<dbReference type="InterPro" id="IPR003593">
    <property type="entry name" value="AAA+_ATPase"/>
</dbReference>
<dbReference type="InterPro" id="IPR017871">
    <property type="entry name" value="ABC_transporter-like_CS"/>
</dbReference>
<keyword evidence="3" id="KW-0547">Nucleotide-binding</keyword>
<dbReference type="Gene3D" id="3.40.50.300">
    <property type="entry name" value="P-loop containing nucleotide triphosphate hydrolases"/>
    <property type="match status" value="2"/>
</dbReference>
<evidence type="ECO:0000259" key="5">
    <source>
        <dbReference type="PROSITE" id="PS50893"/>
    </source>
</evidence>
<comment type="similarity">
    <text evidence="1">Belongs to the ABC transporter superfamily.</text>
</comment>
<dbReference type="GO" id="GO:0005524">
    <property type="term" value="F:ATP binding"/>
    <property type="evidence" value="ECO:0007669"/>
    <property type="project" value="UniProtKB-KW"/>
</dbReference>